<gene>
    <name evidence="14" type="ORF">Pme01_53700</name>
</gene>
<feature type="domain" description="Glycosyltransferase 2-like" evidence="13">
    <location>
        <begin position="275"/>
        <end position="415"/>
    </location>
</feature>
<organism evidence="14 15">
    <name type="scientific">Planosporangium mesophilum</name>
    <dbReference type="NCBI Taxonomy" id="689768"/>
    <lineage>
        <taxon>Bacteria</taxon>
        <taxon>Bacillati</taxon>
        <taxon>Actinomycetota</taxon>
        <taxon>Actinomycetes</taxon>
        <taxon>Micromonosporales</taxon>
        <taxon>Micromonosporaceae</taxon>
        <taxon>Planosporangium</taxon>
    </lineage>
</organism>
<evidence type="ECO:0000256" key="9">
    <source>
        <dbReference type="ARBA" id="ARBA00037904"/>
    </source>
</evidence>
<protein>
    <recommendedName>
        <fullName evidence="11">4,4'-diaponeurosporenoate glycosyltransferase</fullName>
    </recommendedName>
</protein>
<dbReference type="InterPro" id="IPR001173">
    <property type="entry name" value="Glyco_trans_2-like"/>
</dbReference>
<evidence type="ECO:0000313" key="14">
    <source>
        <dbReference type="EMBL" id="GII25773.1"/>
    </source>
</evidence>
<keyword evidence="4" id="KW-0808">Transferase</keyword>
<keyword evidence="3" id="KW-0328">Glycosyltransferase</keyword>
<dbReference type="SUPFAM" id="SSF53448">
    <property type="entry name" value="Nucleotide-diphospho-sugar transferases"/>
    <property type="match status" value="1"/>
</dbReference>
<feature type="transmembrane region" description="Helical" evidence="12">
    <location>
        <begin position="162"/>
        <end position="182"/>
    </location>
</feature>
<dbReference type="PANTHER" id="PTHR43646">
    <property type="entry name" value="GLYCOSYLTRANSFERASE"/>
    <property type="match status" value="1"/>
</dbReference>
<evidence type="ECO:0000256" key="6">
    <source>
        <dbReference type="ARBA" id="ARBA00022989"/>
    </source>
</evidence>
<dbReference type="Pfam" id="PF00535">
    <property type="entry name" value="Glycos_transf_2"/>
    <property type="match status" value="1"/>
</dbReference>
<dbReference type="RefSeq" id="WP_239088486.1">
    <property type="nucleotide sequence ID" value="NZ_BOON01000058.1"/>
</dbReference>
<keyword evidence="6 12" id="KW-1133">Transmembrane helix</keyword>
<dbReference type="GO" id="GO:0016757">
    <property type="term" value="F:glycosyltransferase activity"/>
    <property type="evidence" value="ECO:0007669"/>
    <property type="project" value="UniProtKB-KW"/>
</dbReference>
<feature type="transmembrane region" description="Helical" evidence="12">
    <location>
        <begin position="194"/>
        <end position="218"/>
    </location>
</feature>
<comment type="pathway">
    <text evidence="9">Carotenoid biosynthesis; staphyloxanthin biosynthesis; staphyloxanthin from farnesyl diphosphate: step 4/5.</text>
</comment>
<dbReference type="Gene3D" id="3.90.550.10">
    <property type="entry name" value="Spore Coat Polysaccharide Biosynthesis Protein SpsA, Chain A"/>
    <property type="match status" value="1"/>
</dbReference>
<reference evidence="14" key="1">
    <citation type="submission" date="2021-01" db="EMBL/GenBank/DDBJ databases">
        <title>Whole genome shotgun sequence of Planosporangium mesophilum NBRC 109066.</title>
        <authorList>
            <person name="Komaki H."/>
            <person name="Tamura T."/>
        </authorList>
    </citation>
    <scope>NUCLEOTIDE SEQUENCE</scope>
    <source>
        <strain evidence="14">NBRC 109066</strain>
    </source>
</reference>
<comment type="function">
    <text evidence="8">Catalyzes the glycosylation of 4,4'-diaponeurosporenoate, i.e. the esterification of glucose at the C1'' position with the carboxyl group of 4,4'-diaponeurosporenic acid, to form glycosyl-4,4'-diaponeurosporenoate. This is a step in the biosynthesis of staphyloxanthin, an orange pigment present in most staphylococci strains.</text>
</comment>
<dbReference type="PANTHER" id="PTHR43646:SF2">
    <property type="entry name" value="GLYCOSYLTRANSFERASE 2-LIKE DOMAIN-CONTAINING PROTEIN"/>
    <property type="match status" value="1"/>
</dbReference>
<comment type="subcellular location">
    <subcellularLocation>
        <location evidence="1">Cell membrane</location>
        <topology evidence="1">Multi-pass membrane protein</topology>
    </subcellularLocation>
</comment>
<evidence type="ECO:0000259" key="13">
    <source>
        <dbReference type="Pfam" id="PF00535"/>
    </source>
</evidence>
<keyword evidence="5 12" id="KW-0812">Transmembrane</keyword>
<keyword evidence="7 12" id="KW-0472">Membrane</keyword>
<keyword evidence="2" id="KW-1003">Cell membrane</keyword>
<evidence type="ECO:0000256" key="2">
    <source>
        <dbReference type="ARBA" id="ARBA00022475"/>
    </source>
</evidence>
<evidence type="ECO:0000256" key="8">
    <source>
        <dbReference type="ARBA" id="ARBA00037281"/>
    </source>
</evidence>
<evidence type="ECO:0000256" key="5">
    <source>
        <dbReference type="ARBA" id="ARBA00022692"/>
    </source>
</evidence>
<dbReference type="InterPro" id="IPR017039">
    <property type="entry name" value="Virul_fac_BrkB"/>
</dbReference>
<feature type="transmembrane region" description="Helical" evidence="12">
    <location>
        <begin position="90"/>
        <end position="108"/>
    </location>
</feature>
<dbReference type="Pfam" id="PF03631">
    <property type="entry name" value="Virul_fac_BrkB"/>
    <property type="match status" value="1"/>
</dbReference>
<evidence type="ECO:0000256" key="12">
    <source>
        <dbReference type="SAM" id="Phobius"/>
    </source>
</evidence>
<feature type="transmembrane region" description="Helical" evidence="12">
    <location>
        <begin position="136"/>
        <end position="156"/>
    </location>
</feature>
<evidence type="ECO:0000256" key="7">
    <source>
        <dbReference type="ARBA" id="ARBA00023136"/>
    </source>
</evidence>
<dbReference type="GO" id="GO:0005886">
    <property type="term" value="C:plasma membrane"/>
    <property type="evidence" value="ECO:0007669"/>
    <property type="project" value="UniProtKB-SubCell"/>
</dbReference>
<evidence type="ECO:0000256" key="1">
    <source>
        <dbReference type="ARBA" id="ARBA00004651"/>
    </source>
</evidence>
<dbReference type="AlphaFoldDB" id="A0A8J3X6J2"/>
<comment type="similarity">
    <text evidence="10">Belongs to the glycosyltransferase 2 family. CrtQ subfamily.</text>
</comment>
<evidence type="ECO:0000256" key="10">
    <source>
        <dbReference type="ARBA" id="ARBA00038120"/>
    </source>
</evidence>
<sequence length="525" mass="55423">MGKRMLARRAWARVMVAHRRYASANGDALAGALTYALLISAAPFVALATLVLGGLGVSSRTVAALLHRAAGVVLPEHVAAAVDGIQPGPVALRVVLVAALLWGSLRLVRALRTGVRAMCGQPAGSGNPVRDAARDVLLGVVLLAAMAVATVATALAAGGSGWGVLLSLPVLAVLLATAMVRCSWRGDGRPRWPAALRAAAGAAVALHVLTVAAGPYFAAASALHATLYRSAGAVVGVLVWCNMACRIVLRAAAWASTADAVPAPVPTAVTGPLWVVVPAYNEATSIGATLGALALQTDLDFSLVVVDNASTDSTAELVRRFGSGAPFPVTVLDEAERGAGTAADAGFRYAVAHGAVLLARTDADCLPAPDWVARAKALLAGGAELICGRSVPRRDEQPTLTERYLFPAAVRMAAWYGRLRPAHRRPEYRAPYVLCHGHNLAITADLYLRCGGTSRIPLHAGSEDVELLNRARRHTDRIVRDERLVVYNSLRRLRAWGPRRTLLWYWDRRYLPAHEDAAHVREVAA</sequence>
<dbReference type="InterPro" id="IPR029044">
    <property type="entry name" value="Nucleotide-diphossugar_trans"/>
</dbReference>
<evidence type="ECO:0000256" key="4">
    <source>
        <dbReference type="ARBA" id="ARBA00022679"/>
    </source>
</evidence>
<keyword evidence="15" id="KW-1185">Reference proteome</keyword>
<evidence type="ECO:0000256" key="3">
    <source>
        <dbReference type="ARBA" id="ARBA00022676"/>
    </source>
</evidence>
<dbReference type="CDD" id="cd00761">
    <property type="entry name" value="Glyco_tranf_GTA_type"/>
    <property type="match status" value="1"/>
</dbReference>
<dbReference type="Proteomes" id="UP000599074">
    <property type="component" value="Unassembled WGS sequence"/>
</dbReference>
<comment type="caution">
    <text evidence="14">The sequence shown here is derived from an EMBL/GenBank/DDBJ whole genome shotgun (WGS) entry which is preliminary data.</text>
</comment>
<dbReference type="EMBL" id="BOON01000058">
    <property type="protein sequence ID" value="GII25773.1"/>
    <property type="molecule type" value="Genomic_DNA"/>
</dbReference>
<accession>A0A8J3X6J2</accession>
<proteinExistence type="inferred from homology"/>
<evidence type="ECO:0000313" key="15">
    <source>
        <dbReference type="Proteomes" id="UP000599074"/>
    </source>
</evidence>
<evidence type="ECO:0000256" key="11">
    <source>
        <dbReference type="ARBA" id="ARBA00040345"/>
    </source>
</evidence>
<name>A0A8J3X6J2_9ACTN</name>